<dbReference type="RefSeq" id="WP_201951831.1">
    <property type="nucleotide sequence ID" value="NZ_JAERRJ010000010.1"/>
</dbReference>
<dbReference type="Pfam" id="PF08450">
    <property type="entry name" value="SGL"/>
    <property type="match status" value="1"/>
</dbReference>
<dbReference type="Gene3D" id="2.120.10.30">
    <property type="entry name" value="TolB, C-terminal domain"/>
    <property type="match status" value="1"/>
</dbReference>
<gene>
    <name evidence="4" type="ORF">JK358_25775</name>
</gene>
<feature type="domain" description="SMP-30/Gluconolactonase/LRE-like region" evidence="3">
    <location>
        <begin position="187"/>
        <end position="303"/>
    </location>
</feature>
<accession>A0ABS1MAY9</accession>
<name>A0ABS1MAY9_9NOCA</name>
<feature type="region of interest" description="Disordered" evidence="1">
    <location>
        <begin position="37"/>
        <end position="63"/>
    </location>
</feature>
<protein>
    <submittedName>
        <fullName evidence="4">SMP-30/gluconolactonase/LRE family protein</fullName>
    </submittedName>
</protein>
<feature type="signal peptide" evidence="2">
    <location>
        <begin position="1"/>
        <end position="36"/>
    </location>
</feature>
<evidence type="ECO:0000259" key="3">
    <source>
        <dbReference type="Pfam" id="PF08450"/>
    </source>
</evidence>
<evidence type="ECO:0000256" key="2">
    <source>
        <dbReference type="SAM" id="SignalP"/>
    </source>
</evidence>
<reference evidence="4 5" key="1">
    <citation type="submission" date="2021-01" db="EMBL/GenBank/DDBJ databases">
        <title>WGS of actinomycetes isolated from Thailand.</title>
        <authorList>
            <person name="Thawai C."/>
        </authorList>
    </citation>
    <scope>NUCLEOTIDE SEQUENCE [LARGE SCALE GENOMIC DNA]</scope>
    <source>
        <strain evidence="4 5">LPG 2</strain>
    </source>
</reference>
<keyword evidence="5" id="KW-1185">Reference proteome</keyword>
<proteinExistence type="predicted"/>
<evidence type="ECO:0000313" key="4">
    <source>
        <dbReference type="EMBL" id="MBL1077817.1"/>
    </source>
</evidence>
<dbReference type="InterPro" id="IPR013658">
    <property type="entry name" value="SGL"/>
</dbReference>
<dbReference type="SUPFAM" id="SSF63829">
    <property type="entry name" value="Calcium-dependent phosphotriesterase"/>
    <property type="match status" value="1"/>
</dbReference>
<keyword evidence="2" id="KW-0732">Signal</keyword>
<evidence type="ECO:0000313" key="5">
    <source>
        <dbReference type="Proteomes" id="UP000602198"/>
    </source>
</evidence>
<dbReference type="PROSITE" id="PS51257">
    <property type="entry name" value="PROKAR_LIPOPROTEIN"/>
    <property type="match status" value="1"/>
</dbReference>
<organism evidence="4 5">
    <name type="scientific">Nocardia acididurans</name>
    <dbReference type="NCBI Taxonomy" id="2802282"/>
    <lineage>
        <taxon>Bacteria</taxon>
        <taxon>Bacillati</taxon>
        <taxon>Actinomycetota</taxon>
        <taxon>Actinomycetes</taxon>
        <taxon>Mycobacteriales</taxon>
        <taxon>Nocardiaceae</taxon>
        <taxon>Nocardia</taxon>
    </lineage>
</organism>
<dbReference type="InterPro" id="IPR011042">
    <property type="entry name" value="6-blade_b-propeller_TolB-like"/>
</dbReference>
<feature type="chain" id="PRO_5045558178" evidence="2">
    <location>
        <begin position="37"/>
        <end position="335"/>
    </location>
</feature>
<evidence type="ECO:0000256" key="1">
    <source>
        <dbReference type="SAM" id="MobiDB-lite"/>
    </source>
</evidence>
<dbReference type="EMBL" id="JAERRJ010000010">
    <property type="protein sequence ID" value="MBL1077817.1"/>
    <property type="molecule type" value="Genomic_DNA"/>
</dbReference>
<dbReference type="Proteomes" id="UP000602198">
    <property type="component" value="Unassembled WGS sequence"/>
</dbReference>
<comment type="caution">
    <text evidence="4">The sequence shown here is derived from an EMBL/GenBank/DDBJ whole genome shotgun (WGS) entry which is preliminary data.</text>
</comment>
<sequence>MSQGSKGFTSAGRGRRGRILAAIGGALLLAAAGCGAEPDPDATVPAEGTRVSGAPGTVARPGSLEGFSSPESVLFAEDRWFISNVGTARDPLAKDGDGYLTELNAVGTVTARRAMPRQGDPPLHAPKGMAHTGNRVFVADIDRVVGYDVDTHGQVFEAPLSGAEPAMLNDIALLDDKTLLVSDSLRGIVYRLDLESKSFESLATAIPGANGIALDPSGKVAYVAATGADFTGGDLWRLDLTQNPVVPQRVGSVHGVLDGIAVLPNGNTVISDWVSSTQPDQVGTIQIYNPDGSPGATVKLPENLHGPADFGLDGTGRNIWIPAMPDNRVVVVPLP</sequence>